<organism evidence="13 14">
    <name type="scientific">Candidatus Magnetominusculus xianensis</name>
    <dbReference type="NCBI Taxonomy" id="1748249"/>
    <lineage>
        <taxon>Bacteria</taxon>
        <taxon>Pseudomonadati</taxon>
        <taxon>Nitrospirota</taxon>
        <taxon>Nitrospiria</taxon>
        <taxon>Nitrospirales</taxon>
        <taxon>Nitrospiraceae</taxon>
        <taxon>Candidatus Magnetominusculus</taxon>
    </lineage>
</organism>
<dbReference type="PANTHER" id="PTHR30525">
    <property type="entry name" value="1-DEOXY-D-XYLULOSE 5-PHOSPHATE REDUCTOISOMERASE"/>
    <property type="match status" value="1"/>
</dbReference>
<comment type="caution">
    <text evidence="9">Lacks conserved residue(s) required for the propagation of feature annotation.</text>
</comment>
<gene>
    <name evidence="9" type="primary">dxr</name>
    <name evidence="13" type="ORF">ASN18_0671</name>
</gene>
<evidence type="ECO:0000256" key="2">
    <source>
        <dbReference type="ARBA" id="ARBA00006825"/>
    </source>
</evidence>
<dbReference type="EMBL" id="LNQR01000027">
    <property type="protein sequence ID" value="KWT91868.1"/>
    <property type="molecule type" value="Genomic_DNA"/>
</dbReference>
<dbReference type="InterPro" id="IPR026877">
    <property type="entry name" value="DXPR_C"/>
</dbReference>
<feature type="binding site" evidence="9">
    <location>
        <position position="141"/>
    </location>
    <ligand>
        <name>1-deoxy-D-xylulose 5-phosphate</name>
        <dbReference type="ChEBI" id="CHEBI:57792"/>
    </ligand>
</feature>
<keyword evidence="6 9" id="KW-0464">Manganese</keyword>
<dbReference type="SUPFAM" id="SSF69055">
    <property type="entry name" value="1-deoxy-D-xylulose-5-phosphate reductoisomerase, C-terminal domain"/>
    <property type="match status" value="1"/>
</dbReference>
<dbReference type="InterPro" id="IPR013644">
    <property type="entry name" value="DXP_reductoisomerase_C"/>
</dbReference>
<evidence type="ECO:0000256" key="1">
    <source>
        <dbReference type="ARBA" id="ARBA00005094"/>
    </source>
</evidence>
<dbReference type="Gene3D" id="1.10.1740.10">
    <property type="match status" value="1"/>
</dbReference>
<comment type="similarity">
    <text evidence="2 9">Belongs to the DXR family.</text>
</comment>
<comment type="function">
    <text evidence="9">Catalyzes the NADPH-dependent rearrangement and reduction of 1-deoxy-D-xylulose-5-phosphate (DXP) to 2-C-methyl-D-erythritol 4-phosphate (MEP).</text>
</comment>
<feature type="binding site" evidence="9">
    <location>
        <position position="19"/>
    </location>
    <ligand>
        <name>NADPH</name>
        <dbReference type="ChEBI" id="CHEBI:57783"/>
    </ligand>
</feature>
<evidence type="ECO:0000259" key="12">
    <source>
        <dbReference type="Pfam" id="PF13288"/>
    </source>
</evidence>
<dbReference type="NCBIfam" id="NF009114">
    <property type="entry name" value="PRK12464.1"/>
    <property type="match status" value="1"/>
</dbReference>
<keyword evidence="14" id="KW-1185">Reference proteome</keyword>
<feature type="binding site" evidence="9">
    <location>
        <position position="228"/>
    </location>
    <ligand>
        <name>1-deoxy-D-xylulose 5-phosphate</name>
        <dbReference type="ChEBI" id="CHEBI:57792"/>
    </ligand>
</feature>
<keyword evidence="4 9" id="KW-0521">NADP</keyword>
<dbReference type="Pfam" id="PF08436">
    <property type="entry name" value="DXP_redisom_C"/>
    <property type="match status" value="1"/>
</dbReference>
<feature type="binding site" evidence="9">
    <location>
        <position position="20"/>
    </location>
    <ligand>
        <name>NADPH</name>
        <dbReference type="ChEBI" id="CHEBI:57783"/>
    </ligand>
</feature>
<feature type="binding site" evidence="9">
    <location>
        <position position="215"/>
    </location>
    <ligand>
        <name>1-deoxy-D-xylulose 5-phosphate</name>
        <dbReference type="ChEBI" id="CHEBI:57792"/>
    </ligand>
</feature>
<feature type="binding site" evidence="9">
    <location>
        <position position="237"/>
    </location>
    <ligand>
        <name>Mn(2+)</name>
        <dbReference type="ChEBI" id="CHEBI:29035"/>
    </ligand>
</feature>
<feature type="binding site" evidence="9">
    <location>
        <position position="18"/>
    </location>
    <ligand>
        <name>NADPH</name>
        <dbReference type="ChEBI" id="CHEBI:57783"/>
    </ligand>
</feature>
<keyword evidence="3 9" id="KW-0479">Metal-binding</keyword>
<protein>
    <recommendedName>
        <fullName evidence="9">1-deoxy-D-xylulose 5-phosphate reductoisomerase</fullName>
        <shortName evidence="9">DXP reductoisomerase</shortName>
        <ecNumber evidence="9">1.1.1.267</ecNumber>
    </recommendedName>
    <alternativeName>
        <fullName evidence="9">1-deoxyxylulose-5-phosphate reductoisomerase</fullName>
    </alternativeName>
    <alternativeName>
        <fullName evidence="9">2-C-methyl-D-erythritol 4-phosphate synthase</fullName>
    </alternativeName>
</protein>
<feature type="binding site" evidence="9">
    <location>
        <position position="168"/>
    </location>
    <ligand>
        <name>Mn(2+)</name>
        <dbReference type="ChEBI" id="CHEBI:29035"/>
    </ligand>
</feature>
<keyword evidence="9" id="KW-0460">Magnesium</keyword>
<dbReference type="PIRSF" id="PIRSF006205">
    <property type="entry name" value="Dxp_reductismrs"/>
    <property type="match status" value="1"/>
</dbReference>
<evidence type="ECO:0000256" key="5">
    <source>
        <dbReference type="ARBA" id="ARBA00023002"/>
    </source>
</evidence>
<feature type="binding site" evidence="9">
    <location>
        <position position="44"/>
    </location>
    <ligand>
        <name>NADPH</name>
        <dbReference type="ChEBI" id="CHEBI:57783"/>
    </ligand>
</feature>
<dbReference type="PANTHER" id="PTHR30525:SF0">
    <property type="entry name" value="1-DEOXY-D-XYLULOSE 5-PHOSPHATE REDUCTOISOMERASE, CHLOROPLASTIC"/>
    <property type="match status" value="1"/>
</dbReference>
<evidence type="ECO:0000256" key="7">
    <source>
        <dbReference type="ARBA" id="ARBA00023229"/>
    </source>
</evidence>
<accession>A0ABR5SI04</accession>
<dbReference type="SUPFAM" id="SSF55347">
    <property type="entry name" value="Glyceraldehyde-3-phosphate dehydrogenase-like, C-terminal domain"/>
    <property type="match status" value="1"/>
</dbReference>
<dbReference type="SUPFAM" id="SSF51735">
    <property type="entry name" value="NAD(P)-binding Rossmann-fold domains"/>
    <property type="match status" value="1"/>
</dbReference>
<feature type="domain" description="1-deoxy-D-xylulose 5-phosphate reductoisomerase C-terminal" evidence="11">
    <location>
        <begin position="162"/>
        <end position="245"/>
    </location>
</feature>
<reference evidence="13 14" key="1">
    <citation type="submission" date="2015-11" db="EMBL/GenBank/DDBJ databases">
        <authorList>
            <person name="Lin W."/>
        </authorList>
    </citation>
    <scope>NUCLEOTIDE SEQUENCE [LARGE SCALE GENOMIC DNA]</scope>
    <source>
        <strain evidence="13 14">HCH-1</strain>
    </source>
</reference>
<dbReference type="NCBIfam" id="TIGR00243">
    <property type="entry name" value="Dxr"/>
    <property type="match status" value="1"/>
</dbReference>
<name>A0ABR5SI04_9BACT</name>
<dbReference type="InterPro" id="IPR036291">
    <property type="entry name" value="NAD(P)-bd_dom_sf"/>
</dbReference>
<feature type="binding site" evidence="9">
    <location>
        <position position="17"/>
    </location>
    <ligand>
        <name>NADPH</name>
        <dbReference type="ChEBI" id="CHEBI:57783"/>
    </ligand>
</feature>
<dbReference type="InterPro" id="IPR036169">
    <property type="entry name" value="DXPR_C_sf"/>
</dbReference>
<comment type="caution">
    <text evidence="13">The sequence shown here is derived from an EMBL/GenBank/DDBJ whole genome shotgun (WGS) entry which is preliminary data.</text>
</comment>
<evidence type="ECO:0000256" key="9">
    <source>
        <dbReference type="HAMAP-Rule" id="MF_00183"/>
    </source>
</evidence>
<feature type="binding site" evidence="9">
    <location>
        <position position="233"/>
    </location>
    <ligand>
        <name>1-deoxy-D-xylulose 5-phosphate</name>
        <dbReference type="ChEBI" id="CHEBI:57792"/>
    </ligand>
</feature>
<feature type="binding site" evidence="9">
    <location>
        <position position="167"/>
    </location>
    <ligand>
        <name>1-deoxy-D-xylulose 5-phosphate</name>
        <dbReference type="ChEBI" id="CHEBI:57792"/>
    </ligand>
</feature>
<feature type="binding site" evidence="9">
    <location>
        <position position="166"/>
    </location>
    <ligand>
        <name>Mn(2+)</name>
        <dbReference type="ChEBI" id="CHEBI:29035"/>
    </ligand>
</feature>
<evidence type="ECO:0000259" key="11">
    <source>
        <dbReference type="Pfam" id="PF08436"/>
    </source>
</evidence>
<dbReference type="RefSeq" id="WP_085051199.1">
    <property type="nucleotide sequence ID" value="NZ_LNQR01000027.1"/>
</dbReference>
<dbReference type="GO" id="GO:0030604">
    <property type="term" value="F:1-deoxy-D-xylulose-5-phosphate reductoisomerase activity"/>
    <property type="evidence" value="ECO:0007669"/>
    <property type="project" value="UniProtKB-EC"/>
</dbReference>
<dbReference type="EC" id="1.1.1.267" evidence="9"/>
<evidence type="ECO:0000313" key="13">
    <source>
        <dbReference type="EMBL" id="KWT91868.1"/>
    </source>
</evidence>
<feature type="binding site" evidence="9">
    <location>
        <position position="221"/>
    </location>
    <ligand>
        <name>NADPH</name>
        <dbReference type="ChEBI" id="CHEBI:57783"/>
    </ligand>
</feature>
<proteinExistence type="inferred from homology"/>
<evidence type="ECO:0000256" key="3">
    <source>
        <dbReference type="ARBA" id="ARBA00022723"/>
    </source>
</evidence>
<dbReference type="InterPro" id="IPR013512">
    <property type="entry name" value="DXP_reductoisomerase_N"/>
</dbReference>
<sequence length="406" mass="43671">MDNGGNSTKNITLLGSTGSIGRSALEAVRNSDGRFKIVSLAANKSVELLKQQILEFRPEIAAVADEHSAIGLRQWVKDTGINGINGTHGKAIKVLSSQEGVCEAAAYENSDFVISAIVGASGLRPTLAAIKAGKDIGLANKETLVMAGAAVMEEVKNNNVKMLPVDSEHSAIFQCLDGRPQTHIRRLILTASGGPFFGRTKYELKTVTAADALKHPNWSMGNKITVDSATLMNKGLEVIEAHHLFGFAPGSIDVLVHPQSIVHSLVELVDGTLLGQFSVPDMKGPIAYAMAYPDRMENVIQGLRLEEISALTFHKPDTGAFPCLPLAYEALKAGGTMPAALNAANEELVWLFLNGIINFTQIPVIIEEVMMRHNATEAKLDAVFEADRWARHAVREIVKEKYGGGN</sequence>
<dbReference type="Pfam" id="PF13288">
    <property type="entry name" value="DXPR_C"/>
    <property type="match status" value="1"/>
</dbReference>
<feature type="binding site" evidence="9">
    <location>
        <position position="140"/>
    </location>
    <ligand>
        <name>NADPH</name>
        <dbReference type="ChEBI" id="CHEBI:57783"/>
    </ligand>
</feature>
<feature type="binding site" evidence="9">
    <location>
        <position position="234"/>
    </location>
    <ligand>
        <name>1-deoxy-D-xylulose 5-phosphate</name>
        <dbReference type="ChEBI" id="CHEBI:57792"/>
    </ligand>
</feature>
<comment type="cofactor">
    <cofactor evidence="9">
        <name>Mg(2+)</name>
        <dbReference type="ChEBI" id="CHEBI:18420"/>
    </cofactor>
    <cofactor evidence="9">
        <name>Mn(2+)</name>
        <dbReference type="ChEBI" id="CHEBI:29035"/>
    </cofactor>
</comment>
<keyword evidence="5 9" id="KW-0560">Oxidoreductase</keyword>
<feature type="binding site" evidence="9">
    <location>
        <position position="192"/>
    </location>
    <ligand>
        <name>1-deoxy-D-xylulose 5-phosphate</name>
        <dbReference type="ChEBI" id="CHEBI:57792"/>
    </ligand>
</feature>
<dbReference type="Pfam" id="PF02670">
    <property type="entry name" value="DXP_reductoisom"/>
    <property type="match status" value="1"/>
</dbReference>
<feature type="binding site" evidence="9">
    <location>
        <position position="237"/>
    </location>
    <ligand>
        <name>1-deoxy-D-xylulose 5-phosphate</name>
        <dbReference type="ChEBI" id="CHEBI:57792"/>
    </ligand>
</feature>
<evidence type="ECO:0000256" key="6">
    <source>
        <dbReference type="ARBA" id="ARBA00023211"/>
    </source>
</evidence>
<feature type="domain" description="DXP reductoisomerase C-terminal" evidence="12">
    <location>
        <begin position="278"/>
        <end position="392"/>
    </location>
</feature>
<evidence type="ECO:0000256" key="4">
    <source>
        <dbReference type="ARBA" id="ARBA00022857"/>
    </source>
</evidence>
<evidence type="ECO:0000313" key="14">
    <source>
        <dbReference type="Proteomes" id="UP000060487"/>
    </source>
</evidence>
<comment type="pathway">
    <text evidence="1 9">Isoprenoid biosynthesis; isopentenyl diphosphate biosynthesis via DXP pathway; isopentenyl diphosphate from 1-deoxy-D-xylulose 5-phosphate: step 1/6.</text>
</comment>
<evidence type="ECO:0000256" key="8">
    <source>
        <dbReference type="ARBA" id="ARBA00048543"/>
    </source>
</evidence>
<keyword evidence="7 9" id="KW-0414">Isoprene biosynthesis</keyword>
<feature type="binding site" evidence="9">
    <location>
        <position position="168"/>
    </location>
    <ligand>
        <name>1-deoxy-D-xylulose 5-phosphate</name>
        <dbReference type="ChEBI" id="CHEBI:57792"/>
    </ligand>
</feature>
<dbReference type="HAMAP" id="MF_00183">
    <property type="entry name" value="DXP_reductoisom"/>
    <property type="match status" value="1"/>
</dbReference>
<feature type="binding site" evidence="9">
    <location>
        <position position="142"/>
    </location>
    <ligand>
        <name>NADPH</name>
        <dbReference type="ChEBI" id="CHEBI:57783"/>
    </ligand>
</feature>
<dbReference type="InterPro" id="IPR003821">
    <property type="entry name" value="DXP_reductoisomerase"/>
</dbReference>
<comment type="catalytic activity">
    <reaction evidence="8">
        <text>2-C-methyl-D-erythritol 4-phosphate + NADP(+) = 1-deoxy-D-xylulose 5-phosphate + NADPH + H(+)</text>
        <dbReference type="Rhea" id="RHEA:13717"/>
        <dbReference type="ChEBI" id="CHEBI:15378"/>
        <dbReference type="ChEBI" id="CHEBI:57783"/>
        <dbReference type="ChEBI" id="CHEBI:57792"/>
        <dbReference type="ChEBI" id="CHEBI:58262"/>
        <dbReference type="ChEBI" id="CHEBI:58349"/>
        <dbReference type="EC" id="1.1.1.267"/>
    </reaction>
    <physiologicalReaction direction="right-to-left" evidence="8">
        <dbReference type="Rhea" id="RHEA:13719"/>
    </physiologicalReaction>
</comment>
<evidence type="ECO:0000259" key="10">
    <source>
        <dbReference type="Pfam" id="PF02670"/>
    </source>
</evidence>
<feature type="domain" description="1-deoxy-D-xylulose 5-phosphate reductoisomerase N-terminal" evidence="10">
    <location>
        <begin position="11"/>
        <end position="148"/>
    </location>
</feature>
<dbReference type="Proteomes" id="UP000060487">
    <property type="component" value="Unassembled WGS sequence"/>
</dbReference>
<dbReference type="Gene3D" id="3.40.50.720">
    <property type="entry name" value="NAD(P)-binding Rossmann-like Domain"/>
    <property type="match status" value="1"/>
</dbReference>